<dbReference type="RefSeq" id="WP_380903512.1">
    <property type="nucleotide sequence ID" value="NZ_JBHUEG010000001.1"/>
</dbReference>
<proteinExistence type="inferred from homology"/>
<dbReference type="Proteomes" id="UP001597545">
    <property type="component" value="Unassembled WGS sequence"/>
</dbReference>
<evidence type="ECO:0000256" key="11">
    <source>
        <dbReference type="ARBA" id="ARBA00048366"/>
    </source>
</evidence>
<keyword evidence="14" id="KW-1185">Reference proteome</keyword>
<reference evidence="14" key="1">
    <citation type="journal article" date="2019" name="Int. J. Syst. Evol. Microbiol.">
        <title>The Global Catalogue of Microorganisms (GCM) 10K type strain sequencing project: providing services to taxonomists for standard genome sequencing and annotation.</title>
        <authorList>
            <consortium name="The Broad Institute Genomics Platform"/>
            <consortium name="The Broad Institute Genome Sequencing Center for Infectious Disease"/>
            <person name="Wu L."/>
            <person name="Ma J."/>
        </authorList>
    </citation>
    <scope>NUCLEOTIDE SEQUENCE [LARGE SCALE GENOMIC DNA]</scope>
    <source>
        <strain evidence="14">KCTC 42662</strain>
    </source>
</reference>
<evidence type="ECO:0000256" key="6">
    <source>
        <dbReference type="ARBA" id="ARBA00022694"/>
    </source>
</evidence>
<accession>A0ABW5KHL3</accession>
<dbReference type="InterPro" id="IPR050156">
    <property type="entry name" value="TC-AMP_synthase_SUA5"/>
</dbReference>
<feature type="domain" description="YrdC-like" evidence="12">
    <location>
        <begin position="8"/>
        <end position="193"/>
    </location>
</feature>
<gene>
    <name evidence="13" type="ORF">ACFSR5_10580</name>
</gene>
<comment type="subcellular location">
    <subcellularLocation>
        <location evidence="1">Cytoplasm</location>
    </subcellularLocation>
</comment>
<evidence type="ECO:0000313" key="13">
    <source>
        <dbReference type="EMBL" id="MFD2548089.1"/>
    </source>
</evidence>
<evidence type="ECO:0000256" key="5">
    <source>
        <dbReference type="ARBA" id="ARBA00022679"/>
    </source>
</evidence>
<comment type="catalytic activity">
    <reaction evidence="11">
        <text>L-threonine + hydrogencarbonate + ATP = L-threonylcarbamoyladenylate + diphosphate + H2O</text>
        <dbReference type="Rhea" id="RHEA:36407"/>
        <dbReference type="ChEBI" id="CHEBI:15377"/>
        <dbReference type="ChEBI" id="CHEBI:17544"/>
        <dbReference type="ChEBI" id="CHEBI:30616"/>
        <dbReference type="ChEBI" id="CHEBI:33019"/>
        <dbReference type="ChEBI" id="CHEBI:57926"/>
        <dbReference type="ChEBI" id="CHEBI:73682"/>
        <dbReference type="EC" id="2.7.7.87"/>
    </reaction>
</comment>
<evidence type="ECO:0000256" key="8">
    <source>
        <dbReference type="ARBA" id="ARBA00022741"/>
    </source>
</evidence>
<dbReference type="PROSITE" id="PS51163">
    <property type="entry name" value="YRDC"/>
    <property type="match status" value="1"/>
</dbReference>
<organism evidence="13 14">
    <name type="scientific">Sphingobacterium suaedae</name>
    <dbReference type="NCBI Taxonomy" id="1686402"/>
    <lineage>
        <taxon>Bacteria</taxon>
        <taxon>Pseudomonadati</taxon>
        <taxon>Bacteroidota</taxon>
        <taxon>Sphingobacteriia</taxon>
        <taxon>Sphingobacteriales</taxon>
        <taxon>Sphingobacteriaceae</taxon>
        <taxon>Sphingobacterium</taxon>
    </lineage>
</organism>
<keyword evidence="4" id="KW-0963">Cytoplasm</keyword>
<comment type="caution">
    <text evidence="13">The sequence shown here is derived from an EMBL/GenBank/DDBJ whole genome shotgun (WGS) entry which is preliminary data.</text>
</comment>
<dbReference type="NCBIfam" id="TIGR00057">
    <property type="entry name" value="L-threonylcarbamoyladenylate synthase"/>
    <property type="match status" value="1"/>
</dbReference>
<dbReference type="Gene3D" id="3.90.870.10">
    <property type="entry name" value="DHBP synthase"/>
    <property type="match status" value="1"/>
</dbReference>
<dbReference type="PANTHER" id="PTHR17490:SF16">
    <property type="entry name" value="THREONYLCARBAMOYL-AMP SYNTHASE"/>
    <property type="match status" value="1"/>
</dbReference>
<keyword evidence="8" id="KW-0547">Nucleotide-binding</keyword>
<keyword evidence="5 13" id="KW-0808">Transferase</keyword>
<keyword evidence="7 13" id="KW-0548">Nucleotidyltransferase</keyword>
<sequence length="193" mass="21524">MKSTFVQKEDINEALQTLKNGGLILYPTDTIWGIGCDATNEAAVEKVFALKGRDQNKSMIILLHNDNQLVSYVQEVPEVAYELIEYADKPLTIVYPKAKNLAPNAIAEDGSIGIRIVHHAFCEQLLQRFRKPIISTSANISGKPSPKCFDDISSDILERVDYVVSYGQQEKGDGKSSTVMRLDPSGKFEFLRK</sequence>
<evidence type="ECO:0000256" key="3">
    <source>
        <dbReference type="ARBA" id="ARBA00012584"/>
    </source>
</evidence>
<dbReference type="EC" id="2.7.7.87" evidence="3"/>
<evidence type="ECO:0000256" key="7">
    <source>
        <dbReference type="ARBA" id="ARBA00022695"/>
    </source>
</evidence>
<name>A0ABW5KHL3_9SPHI</name>
<dbReference type="SUPFAM" id="SSF55821">
    <property type="entry name" value="YrdC/RibB"/>
    <property type="match status" value="1"/>
</dbReference>
<evidence type="ECO:0000256" key="1">
    <source>
        <dbReference type="ARBA" id="ARBA00004496"/>
    </source>
</evidence>
<evidence type="ECO:0000256" key="4">
    <source>
        <dbReference type="ARBA" id="ARBA00022490"/>
    </source>
</evidence>
<dbReference type="InterPro" id="IPR006070">
    <property type="entry name" value="Sua5-like_dom"/>
</dbReference>
<evidence type="ECO:0000259" key="12">
    <source>
        <dbReference type="PROSITE" id="PS51163"/>
    </source>
</evidence>
<evidence type="ECO:0000256" key="9">
    <source>
        <dbReference type="ARBA" id="ARBA00022840"/>
    </source>
</evidence>
<dbReference type="GO" id="GO:0061710">
    <property type="term" value="F:L-threonylcarbamoyladenylate synthase"/>
    <property type="evidence" value="ECO:0007669"/>
    <property type="project" value="UniProtKB-EC"/>
</dbReference>
<keyword evidence="9" id="KW-0067">ATP-binding</keyword>
<comment type="similarity">
    <text evidence="2">Belongs to the SUA5 family.</text>
</comment>
<evidence type="ECO:0000313" key="14">
    <source>
        <dbReference type="Proteomes" id="UP001597545"/>
    </source>
</evidence>
<dbReference type="EMBL" id="JBHULR010000004">
    <property type="protein sequence ID" value="MFD2548089.1"/>
    <property type="molecule type" value="Genomic_DNA"/>
</dbReference>
<dbReference type="Pfam" id="PF01300">
    <property type="entry name" value="Sua5_yciO_yrdC"/>
    <property type="match status" value="1"/>
</dbReference>
<keyword evidence="6" id="KW-0819">tRNA processing</keyword>
<evidence type="ECO:0000256" key="10">
    <source>
        <dbReference type="ARBA" id="ARBA00029774"/>
    </source>
</evidence>
<dbReference type="PANTHER" id="PTHR17490">
    <property type="entry name" value="SUA5"/>
    <property type="match status" value="1"/>
</dbReference>
<dbReference type="InterPro" id="IPR017945">
    <property type="entry name" value="DHBP_synth_RibB-like_a/b_dom"/>
</dbReference>
<protein>
    <recommendedName>
        <fullName evidence="10">L-threonylcarbamoyladenylate synthase</fullName>
        <ecNumber evidence="3">2.7.7.87</ecNumber>
    </recommendedName>
    <alternativeName>
        <fullName evidence="10">L-threonylcarbamoyladenylate synthase</fullName>
    </alternativeName>
</protein>
<evidence type="ECO:0000256" key="2">
    <source>
        <dbReference type="ARBA" id="ARBA00007663"/>
    </source>
</evidence>